<reference evidence="5" key="6">
    <citation type="submission" date="2020-09" db="EMBL/GenBank/DDBJ databases">
        <title>Functional analysis of genomic repeat regions in Marek's disease virus replication and pathogenesis.</title>
        <authorList>
            <person name="Vychodil T."/>
            <person name="Conradie A.M."/>
            <person name="Trimpert J."/>
            <person name="Aswad A."/>
            <person name="Bertzbach L.D."/>
            <person name="Kaufer B."/>
        </authorList>
    </citation>
    <scope>NUCLEOTIDE SEQUENCE</scope>
</reference>
<organism evidence="1 9">
    <name type="scientific">Gallid alphaherpesvirus 2</name>
    <dbReference type="NCBI Taxonomy" id="10390"/>
    <lineage>
        <taxon>Viruses</taxon>
        <taxon>Duplodnaviria</taxon>
        <taxon>Heunggongvirae</taxon>
        <taxon>Peploviricota</taxon>
        <taxon>Herviviricetes</taxon>
        <taxon>Herpesvirales</taxon>
        <taxon>Orthoherpesviridae</taxon>
        <taxon>Alphaherpesvirinae</taxon>
        <taxon>Mardivirus</taxon>
        <taxon>Mardivirus gallidalpha2</taxon>
    </lineage>
</organism>
<dbReference type="EMBL" id="JQ809692">
    <property type="protein sequence ID" value="AFM75251.1"/>
    <property type="molecule type" value="Genomic_DNA"/>
</dbReference>
<evidence type="ECO:0000313" key="3">
    <source>
        <dbReference type="EMBL" id="AEZ51781.1"/>
    </source>
</evidence>
<dbReference type="Proteomes" id="UP000181470">
    <property type="component" value="Segment"/>
</dbReference>
<dbReference type="Proteomes" id="UP000143489">
    <property type="component" value="Segment"/>
</dbReference>
<dbReference type="Proteomes" id="UP000134498">
    <property type="component" value="Genome"/>
</dbReference>
<dbReference type="EMBL" id="JQ836662">
    <property type="protein sequence ID" value="AFM75610.1"/>
    <property type="molecule type" value="Genomic_DNA"/>
</dbReference>
<dbReference type="Proteomes" id="UP000180974">
    <property type="component" value="Segment"/>
</dbReference>
<dbReference type="EMBL" id="JQ820250">
    <property type="protein sequence ID" value="AFM75433.1"/>
    <property type="molecule type" value="Genomic_DNA"/>
</dbReference>
<accession>A7KQC0</accession>
<dbReference type="EMBL" id="JQ314003">
    <property type="protein sequence ID" value="AEZ51781.1"/>
    <property type="molecule type" value="Genomic_DNA"/>
</dbReference>
<dbReference type="EMBL" id="EF523390">
    <property type="protein sequence ID" value="ABR13206.1"/>
    <property type="molecule type" value="Genomic_DNA"/>
</dbReference>
<sequence length="181" mass="19378">MAHGIPDQVPDTLIASNLFGKGIHSSAMRHISAAPTIHKLCGALPETSDSNIKYPDRTSCHSVEHPATSSNSRTINESLVPANPVPRTPVPSGGFVLTIGRCCRGRINMGLAKRNRSAALTIMGTPTSSCICSIHCFIRNIHKVDAASLDLPGNRSHSSRSVTIVIMDTPIFTSTNNLFYC</sequence>
<reference evidence="7 10" key="5">
    <citation type="journal article" date="2012" name="Virus Genes">
        <title>Dynamic equilibrium of Marek's disease genomes during in vitro serial passage.</title>
        <authorList>
            <person name="Spatz S.J."/>
            <person name="Volkening J.D."/>
            <person name="Gimeno I.M."/>
            <person name="Heidari M."/>
            <person name="Witter R.L."/>
        </authorList>
    </citation>
    <scope>NUCLEOTIDE SEQUENCE [LARGE SCALE GENOMIC DNA]</scope>
    <source>
        <strain evidence="4">648a</strain>
    </source>
</reference>
<dbReference type="Proteomes" id="UP000134084">
    <property type="component" value="Segment"/>
</dbReference>
<evidence type="ECO:0000313" key="6">
    <source>
        <dbReference type="Proteomes" id="UP000133397"/>
    </source>
</evidence>
<reference evidence="3 6" key="4">
    <citation type="journal article" date="2012" name="Virus Genes">
        <title>Genome sequence determination and analysis of a Chinese virulent strain, LMS, of Gallid herpesvirus type 2.</title>
        <authorList>
            <person name="Cheng Y."/>
            <person name="Cong F."/>
            <person name="Zhang Y.P."/>
            <person name="Li Z.J."/>
            <person name="Xu N.N."/>
            <person name="Hou G.Y."/>
            <person name="Liu C.J."/>
        </authorList>
    </citation>
    <scope>NUCLEOTIDE SEQUENCE [LARGE SCALE GENOMIC DNA]</scope>
    <source>
        <strain evidence="3">LMS</strain>
    </source>
</reference>
<dbReference type="EMBL" id="JQ809691">
    <property type="protein sequence ID" value="AFM75068.1"/>
    <property type="molecule type" value="Genomic_DNA"/>
</dbReference>
<evidence type="ECO:0000313" key="7">
    <source>
        <dbReference type="Proteomes" id="UP000134084"/>
    </source>
</evidence>
<dbReference type="EMBL" id="MT955328">
    <property type="protein sequence ID" value="QOT14945.1"/>
    <property type="molecule type" value="Genomic_DNA"/>
</dbReference>
<evidence type="ECO:0000313" key="10">
    <source>
        <dbReference type="Proteomes" id="UP000180864"/>
    </source>
</evidence>
<evidence type="ECO:0000313" key="2">
    <source>
        <dbReference type="EMBL" id="ACF94871.1"/>
    </source>
</evidence>
<dbReference type="EMBL" id="JQ806362">
    <property type="protein sequence ID" value="AFM74881.1"/>
    <property type="molecule type" value="Genomic_DNA"/>
</dbReference>
<evidence type="ECO:0000313" key="4">
    <source>
        <dbReference type="EMBL" id="AFM74692.1"/>
    </source>
</evidence>
<protein>
    <submittedName>
        <fullName evidence="1">Uncharacterized protein</fullName>
    </submittedName>
</protein>
<reference evidence="1 9" key="2">
    <citation type="journal article" date="2007" name="Virus Genes">
        <title>Comparative sequence analysis of a highly oncogenic but horizontal spread-defective clone of Marek's disease virus.</title>
        <authorList>
            <person name="Spatz S.J."/>
            <person name="Zhao Y."/>
            <person name="Petherbridge L."/>
            <person name="Smith L.P."/>
            <person name="Baigent S.J."/>
            <person name="Nair V."/>
        </authorList>
    </citation>
    <scope>NUCLEOTIDE SEQUENCE [LARGE SCALE GENOMIC DNA]</scope>
    <source>
        <strain evidence="1">RB-1B</strain>
    </source>
</reference>
<reference evidence="2 8" key="1">
    <citation type="journal article" date="2007" name="Arch. Virol.">
        <title>Sequence determination of variable regions within the genomes of gallid herpesvirus-2 pathotypes.</title>
        <authorList>
            <person name="Spatz S.J."/>
            <person name="Silva R.F."/>
        </authorList>
    </citation>
    <scope>NUCLEOTIDE SEQUENCE [LARGE SCALE GENOMIC DNA]</scope>
    <source>
        <strain evidence="2">CU-2</strain>
    </source>
</reference>
<dbReference type="Proteomes" id="UP000181580">
    <property type="component" value="Segment"/>
</dbReference>
<dbReference type="Proteomes" id="UP000181598">
    <property type="component" value="Segment"/>
</dbReference>
<proteinExistence type="predicted"/>
<evidence type="ECO:0000313" key="1">
    <source>
        <dbReference type="EMBL" id="ABR13206.1"/>
    </source>
</evidence>
<dbReference type="EMBL" id="JQ806361">
    <property type="protein sequence ID" value="AFM74692.1"/>
    <property type="molecule type" value="Genomic_DNA"/>
</dbReference>
<dbReference type="Proteomes" id="UP000180864">
    <property type="component" value="Segment"/>
</dbReference>
<dbReference type="EMBL" id="EU499381">
    <property type="protein sequence ID" value="ACF94871.1"/>
    <property type="molecule type" value="Genomic_DNA"/>
</dbReference>
<evidence type="ECO:0000313" key="8">
    <source>
        <dbReference type="Proteomes" id="UP000134498"/>
    </source>
</evidence>
<evidence type="ECO:0000313" key="5">
    <source>
        <dbReference type="EMBL" id="QOT14945.1"/>
    </source>
</evidence>
<reference evidence="2 8" key="3">
    <citation type="journal article" date="2008" name="Virus Genes">
        <title>Sequence determination of a mildly virulent strain (CU-2) of Gallid herpesvirus type 2 using 454 pyrosequencing.</title>
        <authorList>
            <person name="Spatz S.J."/>
            <person name="Rue C.A."/>
        </authorList>
    </citation>
    <scope>NUCLEOTIDE SEQUENCE [LARGE SCALE GENOMIC DNA]</scope>
    <source>
        <strain evidence="2">CU-2</strain>
    </source>
</reference>
<dbReference type="Proteomes" id="UP000133397">
    <property type="component" value="Segment"/>
</dbReference>
<name>A7KQC0_9ALPH</name>
<evidence type="ECO:0000313" key="9">
    <source>
        <dbReference type="Proteomes" id="UP000143489"/>
    </source>
</evidence>
<gene>
    <name evidence="1" type="ORF">MDV091.5</name>
</gene>